<proteinExistence type="predicted"/>
<organism evidence="3 4">
    <name type="scientific">Roseibium sediminicola</name>
    <dbReference type="NCBI Taxonomy" id="2933272"/>
    <lineage>
        <taxon>Bacteria</taxon>
        <taxon>Pseudomonadati</taxon>
        <taxon>Pseudomonadota</taxon>
        <taxon>Alphaproteobacteria</taxon>
        <taxon>Hyphomicrobiales</taxon>
        <taxon>Stappiaceae</taxon>
        <taxon>Roseibium</taxon>
    </lineage>
</organism>
<protein>
    <submittedName>
        <fullName evidence="3">Prepilin peptidase</fullName>
        <ecNumber evidence="3">3.4.23.43</ecNumber>
    </submittedName>
</protein>
<keyword evidence="4" id="KW-1185">Reference proteome</keyword>
<keyword evidence="1" id="KW-0812">Transmembrane</keyword>
<sequence>MTIQNRVSVLLIAGFALLAIATGMPLQDWGLHALGFALVFVPCFLFFAFGWMGGGDVKFIGAIALWIGYSQELLLFVLLVAVYGMLLTLGLLLMRQNAVVPSVLIRQEWFARLHDTKSGIPYGIAISIAGLQVYSSTSWFQLI</sequence>
<accession>A0ABT0GYC8</accession>
<name>A0ABT0GYC8_9HYPH</name>
<dbReference type="Pfam" id="PF01478">
    <property type="entry name" value="Peptidase_A24"/>
    <property type="match status" value="1"/>
</dbReference>
<comment type="caution">
    <text evidence="3">The sequence shown here is derived from an EMBL/GenBank/DDBJ whole genome shotgun (WGS) entry which is preliminary data.</text>
</comment>
<feature type="transmembrane region" description="Helical" evidence="1">
    <location>
        <begin position="119"/>
        <end position="140"/>
    </location>
</feature>
<evidence type="ECO:0000256" key="1">
    <source>
        <dbReference type="SAM" id="Phobius"/>
    </source>
</evidence>
<keyword evidence="1" id="KW-0472">Membrane</keyword>
<evidence type="ECO:0000259" key="2">
    <source>
        <dbReference type="Pfam" id="PF01478"/>
    </source>
</evidence>
<reference evidence="3" key="1">
    <citation type="submission" date="2022-04" db="EMBL/GenBank/DDBJ databases">
        <title>Roseibium sp. CAU 1639 isolated from mud.</title>
        <authorList>
            <person name="Kim W."/>
        </authorList>
    </citation>
    <scope>NUCLEOTIDE SEQUENCE</scope>
    <source>
        <strain evidence="3">CAU 1639</strain>
    </source>
</reference>
<keyword evidence="3" id="KW-0378">Hydrolase</keyword>
<dbReference type="EMBL" id="JALNMJ010000013">
    <property type="protein sequence ID" value="MCK7614067.1"/>
    <property type="molecule type" value="Genomic_DNA"/>
</dbReference>
<gene>
    <name evidence="3" type="ORF">M0H32_18005</name>
</gene>
<dbReference type="InterPro" id="IPR000045">
    <property type="entry name" value="Prepilin_IV_endopep_pep"/>
</dbReference>
<dbReference type="Gene3D" id="1.20.120.1220">
    <property type="match status" value="1"/>
</dbReference>
<feature type="domain" description="Prepilin type IV endopeptidase peptidase" evidence="2">
    <location>
        <begin position="1"/>
        <end position="88"/>
    </location>
</feature>
<feature type="transmembrane region" description="Helical" evidence="1">
    <location>
        <begin position="73"/>
        <end position="94"/>
    </location>
</feature>
<dbReference type="Proteomes" id="UP001431221">
    <property type="component" value="Unassembled WGS sequence"/>
</dbReference>
<evidence type="ECO:0000313" key="3">
    <source>
        <dbReference type="EMBL" id="MCK7614067.1"/>
    </source>
</evidence>
<dbReference type="GO" id="GO:0004190">
    <property type="term" value="F:aspartic-type endopeptidase activity"/>
    <property type="evidence" value="ECO:0007669"/>
    <property type="project" value="UniProtKB-EC"/>
</dbReference>
<keyword evidence="1" id="KW-1133">Transmembrane helix</keyword>
<feature type="transmembrane region" description="Helical" evidence="1">
    <location>
        <begin position="33"/>
        <end position="52"/>
    </location>
</feature>
<evidence type="ECO:0000313" key="4">
    <source>
        <dbReference type="Proteomes" id="UP001431221"/>
    </source>
</evidence>
<dbReference type="EC" id="3.4.23.43" evidence="3"/>